<dbReference type="InterPro" id="IPR018303">
    <property type="entry name" value="ATPase_P-typ_P_site"/>
</dbReference>
<dbReference type="SMART" id="SM00831">
    <property type="entry name" value="Cation_ATPase_N"/>
    <property type="match status" value="1"/>
</dbReference>
<feature type="transmembrane region" description="Helical" evidence="7">
    <location>
        <begin position="278"/>
        <end position="300"/>
    </location>
</feature>
<dbReference type="SUPFAM" id="SSF81660">
    <property type="entry name" value="Metal cation-transporting ATPase, ATP-binding domain N"/>
    <property type="match status" value="1"/>
</dbReference>
<dbReference type="InterPro" id="IPR059000">
    <property type="entry name" value="ATPase_P-type_domA"/>
</dbReference>
<dbReference type="SUPFAM" id="SSF81653">
    <property type="entry name" value="Calcium ATPase, transduction domain A"/>
    <property type="match status" value="1"/>
</dbReference>
<evidence type="ECO:0000256" key="6">
    <source>
        <dbReference type="ARBA" id="ARBA00023136"/>
    </source>
</evidence>
<keyword evidence="2 7" id="KW-0812">Transmembrane</keyword>
<evidence type="ECO:0000256" key="1">
    <source>
        <dbReference type="ARBA" id="ARBA00004141"/>
    </source>
</evidence>
<dbReference type="PROSITE" id="PS00154">
    <property type="entry name" value="ATPASE_E1_E2"/>
    <property type="match status" value="1"/>
</dbReference>
<accession>A0A6V7PBL7</accession>
<dbReference type="InterPro" id="IPR001757">
    <property type="entry name" value="P_typ_ATPase"/>
</dbReference>
<dbReference type="FunFam" id="3.40.1110.10:FF:000204">
    <property type="match status" value="1"/>
</dbReference>
<keyword evidence="5 7" id="KW-1133">Transmembrane helix</keyword>
<dbReference type="GO" id="GO:0005524">
    <property type="term" value="F:ATP binding"/>
    <property type="evidence" value="ECO:0007669"/>
    <property type="project" value="UniProtKB-KW"/>
</dbReference>
<dbReference type="GO" id="GO:0016020">
    <property type="term" value="C:membrane"/>
    <property type="evidence" value="ECO:0007669"/>
    <property type="project" value="UniProtKB-SubCell"/>
</dbReference>
<organism evidence="9">
    <name type="scientific">Ananas comosus var. bracteatus</name>
    <name type="common">red pineapple</name>
    <dbReference type="NCBI Taxonomy" id="296719"/>
    <lineage>
        <taxon>Eukaryota</taxon>
        <taxon>Viridiplantae</taxon>
        <taxon>Streptophyta</taxon>
        <taxon>Embryophyta</taxon>
        <taxon>Tracheophyta</taxon>
        <taxon>Spermatophyta</taxon>
        <taxon>Magnoliopsida</taxon>
        <taxon>Liliopsida</taxon>
        <taxon>Poales</taxon>
        <taxon>Bromeliaceae</taxon>
        <taxon>Bromelioideae</taxon>
        <taxon>Ananas</taxon>
    </lineage>
</organism>
<evidence type="ECO:0000256" key="7">
    <source>
        <dbReference type="SAM" id="Phobius"/>
    </source>
</evidence>
<dbReference type="PRINTS" id="PR00119">
    <property type="entry name" value="CATATPASE"/>
</dbReference>
<dbReference type="Pfam" id="PF00122">
    <property type="entry name" value="E1-E2_ATPase"/>
    <property type="match status" value="1"/>
</dbReference>
<feature type="transmembrane region" description="Helical" evidence="7">
    <location>
        <begin position="243"/>
        <end position="266"/>
    </location>
</feature>
<dbReference type="EMBL" id="LR862147">
    <property type="protein sequence ID" value="CAD1828008.1"/>
    <property type="molecule type" value="Genomic_DNA"/>
</dbReference>
<dbReference type="SUPFAM" id="SSF81665">
    <property type="entry name" value="Calcium ATPase, transmembrane domain M"/>
    <property type="match status" value="1"/>
</dbReference>
<gene>
    <name evidence="9" type="ORF">CB5_LOCUS11219</name>
</gene>
<evidence type="ECO:0000256" key="3">
    <source>
        <dbReference type="ARBA" id="ARBA00022741"/>
    </source>
</evidence>
<evidence type="ECO:0000313" key="9">
    <source>
        <dbReference type="EMBL" id="CAD1828008.1"/>
    </source>
</evidence>
<keyword evidence="6 7" id="KW-0472">Membrane</keyword>
<evidence type="ECO:0000256" key="2">
    <source>
        <dbReference type="ARBA" id="ARBA00022692"/>
    </source>
</evidence>
<feature type="domain" description="Cation-transporting P-type ATPase N-terminal" evidence="8">
    <location>
        <begin position="20"/>
        <end position="92"/>
    </location>
</feature>
<evidence type="ECO:0000259" key="8">
    <source>
        <dbReference type="SMART" id="SM00831"/>
    </source>
</evidence>
<proteinExistence type="predicted"/>
<dbReference type="GO" id="GO:0016887">
    <property type="term" value="F:ATP hydrolysis activity"/>
    <property type="evidence" value="ECO:0007669"/>
    <property type="project" value="InterPro"/>
</dbReference>
<reference evidence="9" key="1">
    <citation type="submission" date="2020-07" db="EMBL/GenBank/DDBJ databases">
        <authorList>
            <person name="Lin J."/>
        </authorList>
    </citation>
    <scope>NUCLEOTIDE SEQUENCE</scope>
</reference>
<evidence type="ECO:0000256" key="5">
    <source>
        <dbReference type="ARBA" id="ARBA00022989"/>
    </source>
</evidence>
<dbReference type="AlphaFoldDB" id="A0A6V7PBL7"/>
<dbReference type="PRINTS" id="PR00121">
    <property type="entry name" value="NAKATPASE"/>
</dbReference>
<dbReference type="PANTHER" id="PTHR42861">
    <property type="entry name" value="CALCIUM-TRANSPORTING ATPASE"/>
    <property type="match status" value="1"/>
</dbReference>
<dbReference type="InterPro" id="IPR023298">
    <property type="entry name" value="ATPase_P-typ_TM_dom_sf"/>
</dbReference>
<dbReference type="NCBIfam" id="TIGR01494">
    <property type="entry name" value="ATPase_P-type"/>
    <property type="match status" value="1"/>
</dbReference>
<protein>
    <recommendedName>
        <fullName evidence="8">Cation-transporting P-type ATPase N-terminal domain-containing protein</fullName>
    </recommendedName>
</protein>
<dbReference type="FunFam" id="2.70.150.10:FF:000004">
    <property type="entry name" value="Plasma membrane ATPase"/>
    <property type="match status" value="1"/>
</dbReference>
<dbReference type="Gene3D" id="1.20.1110.10">
    <property type="entry name" value="Calcium-transporting ATPase, transmembrane domain"/>
    <property type="match status" value="2"/>
</dbReference>
<keyword evidence="4" id="KW-0067">ATP-binding</keyword>
<comment type="subcellular location">
    <subcellularLocation>
        <location evidence="1">Membrane</location>
        <topology evidence="1">Multi-pass membrane protein</topology>
    </subcellularLocation>
</comment>
<dbReference type="InterPro" id="IPR004014">
    <property type="entry name" value="ATPase_P-typ_cation-transptr_N"/>
</dbReference>
<name>A0A6V7PBL7_ANACO</name>
<keyword evidence="3" id="KW-0547">Nucleotide-binding</keyword>
<evidence type="ECO:0000256" key="4">
    <source>
        <dbReference type="ARBA" id="ARBA00022840"/>
    </source>
</evidence>
<dbReference type="Gene3D" id="3.40.1110.10">
    <property type="entry name" value="Calcium-transporting ATPase, cytoplasmic domain N"/>
    <property type="match status" value="1"/>
</dbReference>
<dbReference type="Pfam" id="PF00690">
    <property type="entry name" value="Cation_ATPase_N"/>
    <property type="match status" value="1"/>
</dbReference>
<sequence length="435" mass="46580">MGEAVDKDPSLEAVVKEAVDLENIPLEEVFENLRCGRGGLTSAQAQQRLAIFGPNKLEEKEESKILKFLGFMWNPLSWVMEAAAIMAIALANGGGKPPDWQDFVGIITLLVINSTISFIEENNAGNAAAALMARLAPKAKVLRDGRWNEEEAAILVPGDIISIKLGDIIPADARLLEGDPLKIDQSALTGESLPVTKGPGDGVYSGSTCKQGEIEAVVIATGVHTFFGKAAHLVDSTNQVLTAIGNFCICSIAIGMFVEIIVMYPIQHRAYRPGIDNLLVLLIGGIPIAMPTVLSVTMAIGSHRLAQQGAITKRMTAIEEMAGMDVLCSDKTGTLTLNKLTVDKNLIEVFAKGVTQDTVILMAARASRLENQDAIDTAIVGMLADPKEARAGIQEVHFLPFNPTDKRTALTYIDSDGKNASCQQRCTGTDSQPRT</sequence>
<dbReference type="InterPro" id="IPR008250">
    <property type="entry name" value="ATPase_P-typ_transduc_dom_A_sf"/>
</dbReference>
<dbReference type="InterPro" id="IPR023299">
    <property type="entry name" value="ATPase_P-typ_cyto_dom_N"/>
</dbReference>